<comment type="caution">
    <text evidence="1">The sequence shown here is derived from an EMBL/GenBank/DDBJ whole genome shotgun (WGS) entry which is preliminary data.</text>
</comment>
<dbReference type="AlphaFoldDB" id="A0A8J2SHQ3"/>
<dbReference type="Gene3D" id="1.10.238.10">
    <property type="entry name" value="EF-hand"/>
    <property type="match status" value="1"/>
</dbReference>
<accession>A0A8J2SHQ3</accession>
<evidence type="ECO:0000313" key="1">
    <source>
        <dbReference type="EMBL" id="CAH0370593.1"/>
    </source>
</evidence>
<name>A0A8J2SHQ3_9STRA</name>
<organism evidence="1 2">
    <name type="scientific">Pelagomonas calceolata</name>
    <dbReference type="NCBI Taxonomy" id="35677"/>
    <lineage>
        <taxon>Eukaryota</taxon>
        <taxon>Sar</taxon>
        <taxon>Stramenopiles</taxon>
        <taxon>Ochrophyta</taxon>
        <taxon>Pelagophyceae</taxon>
        <taxon>Pelagomonadales</taxon>
        <taxon>Pelagomonadaceae</taxon>
        <taxon>Pelagomonas</taxon>
    </lineage>
</organism>
<gene>
    <name evidence="1" type="ORF">PECAL_3P04890</name>
</gene>
<reference evidence="1" key="1">
    <citation type="submission" date="2021-11" db="EMBL/GenBank/DDBJ databases">
        <authorList>
            <consortium name="Genoscope - CEA"/>
            <person name="William W."/>
        </authorList>
    </citation>
    <scope>NUCLEOTIDE SEQUENCE</scope>
</reference>
<keyword evidence="2" id="KW-1185">Reference proteome</keyword>
<sequence length="589" mass="66271">MNLILRACGLRKPSPPPPVEPAAWRRRGTLPVSPLVDLPVSALWRCALFGELSTFHGLIVVMGHSRRRAAATLKGIMRNDPSRPSALFSDAREVQMQYTDDDHHRATPSRRKWCIPWASEGSFAYLRLSAEALEREEESHWPEDGESFAGRRAAAIRLVLETAVYHGVASIEGTNRDVDGHETVALVSVARPAARCSPEAAEAPRVLFVVSSAEATTGKGCGDGQVYESLGVYAVLGAGGNERRAALVDAAWELLDPEGTGFVELAAFSDAHDASRHPRVCEDGEVNEWQKERQEKALRVWCKRHAGLDRAGHVSRREFQTYYAECPENDDEAFERRLDVWTAGETLSVERSSDPAAPSPMRPCSRLVRLVHTFWPQEDRNFDNGDDHEYLHTATHETCEDVAELLGVSYFDLGHVIKAVALVANLRGRADDQWEHLERSSKHYAPPSRRSERLRYSEFCDDFPRFERDTGKSEKWDGTVYYPEGKDLFYRVPGGGSRDMNGSSRAADHEFSYRHESAHGLLRRVVDEVSTRVDLASCASLETLHDKLRGWREVVRARLRRANPPIPQPWMPSGDYFKFEMSTQPWRGV</sequence>
<dbReference type="Proteomes" id="UP000789595">
    <property type="component" value="Unassembled WGS sequence"/>
</dbReference>
<evidence type="ECO:0000313" key="2">
    <source>
        <dbReference type="Proteomes" id="UP000789595"/>
    </source>
</evidence>
<proteinExistence type="predicted"/>
<dbReference type="EMBL" id="CAKKNE010000003">
    <property type="protein sequence ID" value="CAH0370593.1"/>
    <property type="molecule type" value="Genomic_DNA"/>
</dbReference>
<protein>
    <submittedName>
        <fullName evidence="1">Uncharacterized protein</fullName>
    </submittedName>
</protein>